<dbReference type="Proteomes" id="UP000177208">
    <property type="component" value="Unassembled WGS sequence"/>
</dbReference>
<evidence type="ECO:0000313" key="2">
    <source>
        <dbReference type="Proteomes" id="UP000177208"/>
    </source>
</evidence>
<name>A0A1F7GF83_9BACT</name>
<gene>
    <name evidence="1" type="ORF">A2774_04755</name>
</gene>
<reference evidence="1 2" key="1">
    <citation type="journal article" date="2016" name="Nat. Commun.">
        <title>Thousands of microbial genomes shed light on interconnected biogeochemical processes in an aquifer system.</title>
        <authorList>
            <person name="Anantharaman K."/>
            <person name="Brown C.T."/>
            <person name="Hug L.A."/>
            <person name="Sharon I."/>
            <person name="Castelle C.J."/>
            <person name="Probst A.J."/>
            <person name="Thomas B.C."/>
            <person name="Singh A."/>
            <person name="Wilkins M.J."/>
            <person name="Karaoz U."/>
            <person name="Brodie E.L."/>
            <person name="Williams K.H."/>
            <person name="Hubbard S.S."/>
            <person name="Banfield J.F."/>
        </authorList>
    </citation>
    <scope>NUCLEOTIDE SEQUENCE [LARGE SCALE GENOMIC DNA]</scope>
</reference>
<accession>A0A1F7GF83</accession>
<dbReference type="EMBL" id="MFZG01000004">
    <property type="protein sequence ID" value="OGK17589.1"/>
    <property type="molecule type" value="Genomic_DNA"/>
</dbReference>
<proteinExistence type="predicted"/>
<comment type="caution">
    <text evidence="1">The sequence shown here is derived from an EMBL/GenBank/DDBJ whole genome shotgun (WGS) entry which is preliminary data.</text>
</comment>
<dbReference type="AlphaFoldDB" id="A0A1F7GF83"/>
<evidence type="ECO:0000313" key="1">
    <source>
        <dbReference type="EMBL" id="OGK17589.1"/>
    </source>
</evidence>
<sequence>MRKLIIIMFCFFFFAVSSFALELQSPRFRIEVGDVEIDKQAEKEVVYTIETLFGQGSLSKFNAQGFLVKKPQPNEGLEFTLSPTLLTIHPPFSAASQNQAIAISVTTQNQSGFFLNFIQEYKLKNLSGQTLDLNYGLTKDGPFYTLPNQNSGDSPTVLNDDNPNQPDSIYFRLIPPTHLQEGTFETILNFIIVPDY</sequence>
<protein>
    <submittedName>
        <fullName evidence="1">Uncharacterized protein</fullName>
    </submittedName>
</protein>
<organism evidence="1 2">
    <name type="scientific">Candidatus Roizmanbacteria bacterium RIFCSPHIGHO2_01_FULL_39_12c</name>
    <dbReference type="NCBI Taxonomy" id="1802031"/>
    <lineage>
        <taxon>Bacteria</taxon>
        <taxon>Candidatus Roizmaniibacteriota</taxon>
    </lineage>
</organism>